<dbReference type="InterPro" id="IPR032710">
    <property type="entry name" value="NTF2-like_dom_sf"/>
</dbReference>
<evidence type="ECO:0000259" key="1">
    <source>
        <dbReference type="Pfam" id="PF12680"/>
    </source>
</evidence>
<dbReference type="Proteomes" id="UP000021315">
    <property type="component" value="Unassembled WGS sequence"/>
</dbReference>
<evidence type="ECO:0000313" key="2">
    <source>
        <dbReference type="EMBL" id="KFB75730.1"/>
    </source>
</evidence>
<name>A0A080M5G9_9PROT</name>
<dbReference type="EMBL" id="JDST02000075">
    <property type="protein sequence ID" value="KFB75730.1"/>
    <property type="molecule type" value="Genomic_DNA"/>
</dbReference>
<dbReference type="InterPro" id="IPR037401">
    <property type="entry name" value="SnoaL-like"/>
</dbReference>
<accession>A0A7D5N8I2</accession>
<sequence length="145" mass="16616">MSNAASVDALVAFFEDLHPAAVARFAEYYADDAYFKDPFNEVRGVAPIQRIFAHMFRQVDEPRFVVRERVVADNGALLVWELHYRLKGARKTASPPVIRGASHLRFDSAGKVIWHRDYWDAAEELYARLPGIGWLMRLLKRQLAA</sequence>
<organism evidence="2 4">
    <name type="scientific">Candidatus Accumulibacter cognatus</name>
    <dbReference type="NCBI Taxonomy" id="2954383"/>
    <lineage>
        <taxon>Bacteria</taxon>
        <taxon>Pseudomonadati</taxon>
        <taxon>Pseudomonadota</taxon>
        <taxon>Betaproteobacteria</taxon>
        <taxon>Candidatus Accumulibacter</taxon>
    </lineage>
</organism>
<dbReference type="KEGG" id="acog:HWD57_02540"/>
<reference evidence="3 5" key="2">
    <citation type="journal article" date="2019" name="Microbiome">
        <title>Annotated bacterial chromosomes from frame-shift-corrected long-read metagenomic data.</title>
        <authorList>
            <person name="Arumugam K."/>
            <person name="Bagci C."/>
            <person name="Bessarab I."/>
            <person name="Beier S."/>
            <person name="Buchfink B."/>
            <person name="Gorska A."/>
            <person name="Qiu G."/>
            <person name="Huson D.H."/>
            <person name="Williams R.B.H."/>
        </authorList>
    </citation>
    <scope>NUCLEOTIDE SEQUENCE [LARGE SCALE GENOMIC DNA]</scope>
    <source>
        <strain evidence="3">SSA1</strain>
    </source>
</reference>
<dbReference type="SUPFAM" id="SSF54427">
    <property type="entry name" value="NTF2-like"/>
    <property type="match status" value="1"/>
</dbReference>
<keyword evidence="4" id="KW-1185">Reference proteome</keyword>
<reference evidence="2 4" key="1">
    <citation type="submission" date="2014-02" db="EMBL/GenBank/DDBJ databases">
        <title>Expanding our view of genomic diversity in Candidatus Accumulibacter clades.</title>
        <authorList>
            <person name="Skennerton C.T."/>
            <person name="Barr J.J."/>
            <person name="Slater F.R."/>
            <person name="Bond P.L."/>
            <person name="Tyson G.W."/>
        </authorList>
    </citation>
    <scope>NUCLEOTIDE SEQUENCE [LARGE SCALE GENOMIC DNA]</scope>
    <source>
        <strain evidence="4">SK-02</strain>
    </source>
</reference>
<evidence type="ECO:0000313" key="3">
    <source>
        <dbReference type="EMBL" id="QLH48786.1"/>
    </source>
</evidence>
<reference evidence="3" key="3">
    <citation type="submission" date="2020-06" db="EMBL/GenBank/DDBJ databases">
        <authorList>
            <person name="Arumugam K."/>
            <person name="Besarab I."/>
            <person name="Haryono M."/>
            <person name="Bagci C."/>
            <person name="Beier S."/>
            <person name="Buchfink B."/>
            <person name="Gorska A."/>
            <person name="Qiu G."/>
            <person name="Huson D.H."/>
            <person name="Williams R.B."/>
        </authorList>
    </citation>
    <scope>NUCLEOTIDE SEQUENCE</scope>
    <source>
        <strain evidence="3">SSA1</strain>
    </source>
</reference>
<dbReference type="RefSeq" id="WP_034951383.1">
    <property type="nucleotide sequence ID" value="NZ_JDST02000075.1"/>
</dbReference>
<dbReference type="Proteomes" id="UP000509684">
    <property type="component" value="Chromosome"/>
</dbReference>
<dbReference type="STRING" id="1453999.AW06_003197"/>
<dbReference type="EMBL" id="CP058708">
    <property type="protein sequence ID" value="QLH48786.1"/>
    <property type="molecule type" value="Genomic_DNA"/>
</dbReference>
<accession>A0A080M5G9</accession>
<evidence type="ECO:0000313" key="4">
    <source>
        <dbReference type="Proteomes" id="UP000021315"/>
    </source>
</evidence>
<proteinExistence type="predicted"/>
<dbReference type="Gene3D" id="3.10.450.50">
    <property type="match status" value="1"/>
</dbReference>
<dbReference type="AlphaFoldDB" id="A0A080M5G9"/>
<dbReference type="Pfam" id="PF12680">
    <property type="entry name" value="SnoaL_2"/>
    <property type="match status" value="1"/>
</dbReference>
<feature type="domain" description="SnoaL-like" evidence="1">
    <location>
        <begin position="12"/>
        <end position="113"/>
    </location>
</feature>
<protein>
    <submittedName>
        <fullName evidence="3">Nuclear transport factor 2 family protein</fullName>
    </submittedName>
    <submittedName>
        <fullName evidence="2">SnoaL-like domain protein</fullName>
    </submittedName>
</protein>
<evidence type="ECO:0000313" key="5">
    <source>
        <dbReference type="Proteomes" id="UP000509684"/>
    </source>
</evidence>
<gene>
    <name evidence="2" type="ORF">AW06_003197</name>
    <name evidence="3" type="ORF">HWD57_02540</name>
</gene>